<dbReference type="STRING" id="658445.H744_2c0610"/>
<feature type="coiled-coil region" evidence="1">
    <location>
        <begin position="324"/>
        <end position="375"/>
    </location>
</feature>
<organism evidence="3 4">
    <name type="scientific">Photobacterium gaetbulicola Gung47</name>
    <dbReference type="NCBI Taxonomy" id="658445"/>
    <lineage>
        <taxon>Bacteria</taxon>
        <taxon>Pseudomonadati</taxon>
        <taxon>Pseudomonadota</taxon>
        <taxon>Gammaproteobacteria</taxon>
        <taxon>Vibrionales</taxon>
        <taxon>Vibrionaceae</taxon>
        <taxon>Photobacterium</taxon>
    </lineage>
</organism>
<feature type="transmembrane region" description="Helical" evidence="2">
    <location>
        <begin position="425"/>
        <end position="450"/>
    </location>
</feature>
<dbReference type="HOGENOM" id="CLU_009912_5_1_6"/>
<dbReference type="AlphaFoldDB" id="A0A0C5W752"/>
<evidence type="ECO:0000313" key="4">
    <source>
        <dbReference type="Proteomes" id="UP000032303"/>
    </source>
</evidence>
<dbReference type="Gene3D" id="1.10.287.1490">
    <property type="match status" value="1"/>
</dbReference>
<keyword evidence="2" id="KW-1133">Transmembrane helix</keyword>
<name>A0A0C5W752_9GAMM</name>
<keyword evidence="2" id="KW-0472">Membrane</keyword>
<evidence type="ECO:0000256" key="2">
    <source>
        <dbReference type="SAM" id="Phobius"/>
    </source>
</evidence>
<keyword evidence="4" id="KW-1185">Reference proteome</keyword>
<reference evidence="3 4" key="1">
    <citation type="submission" date="2013-05" db="EMBL/GenBank/DDBJ databases">
        <title>Complete genome sequence of the lipase-producing bacterium Photobacterium gaetbulicola Gung47.</title>
        <authorList>
            <person name="Kim Y.-O."/>
        </authorList>
    </citation>
    <scope>NUCLEOTIDE SEQUENCE [LARGE SCALE GENOMIC DNA]</scope>
    <source>
        <strain evidence="3 4">Gung47</strain>
    </source>
</reference>
<dbReference type="InterPro" id="IPR050445">
    <property type="entry name" value="Bact_polysacc_biosynth/exp"/>
</dbReference>
<gene>
    <name evidence="3" type="ORF">H744_2c0610</name>
</gene>
<dbReference type="PANTHER" id="PTHR32309">
    <property type="entry name" value="TYROSINE-PROTEIN KINASE"/>
    <property type="match status" value="1"/>
</dbReference>
<feature type="transmembrane region" description="Helical" evidence="2">
    <location>
        <begin position="21"/>
        <end position="40"/>
    </location>
</feature>
<proteinExistence type="predicted"/>
<dbReference type="PATRIC" id="fig|658445.3.peg.2518"/>
<sequence length="480" mass="54330">MRHQLFAKLYPLLQALWNHRYLLLLPMVIMPLLMTAGGAVKAKRYFAQTTILVQEAAMLNPFLEDLSISMNLQKRIKALRVLLHSQFVLEQVAIDLGLSPAGNQSQLNTVVGQLNSNLSVNLVGSDLVQLGLNWHTPAEMPHILNKLSALFLDKLRAPGRASVDNSEQFLQQQLEATLTDLENAESALATFKSDNAGNLPQLQGSRIQNDAQINTLIQETKRELLNAHAKRDNFYGRLASTNPIVGMLEAEIVKAEAELTILRARYTDLHSSVKAVLRQLNRLKQERSRLVDQQQSLNAQEIGQLWQRIASNTQQLDNPNQPLLISQFEQLQQAESQIQSLEGELNLLQAQASRLERKRVEFTQLEKELTVLQRNYDVKAKIYNQLLERYEMAKVTGQLGRFEEPDKLKIIARPSVPNQPLNWPWWLNFTMGIVVGFGLGLSLVCAVQLLDTRLYQSQQIVRLAKAPVLIRIPHFPEETA</sequence>
<dbReference type="KEGG" id="pgb:H744_2c0610"/>
<dbReference type="Proteomes" id="UP000032303">
    <property type="component" value="Chromosome 2"/>
</dbReference>
<keyword evidence="1" id="KW-0175">Coiled coil</keyword>
<accession>A0A0C5W752</accession>
<dbReference type="EMBL" id="CP005974">
    <property type="protein sequence ID" value="AJR07346.1"/>
    <property type="molecule type" value="Genomic_DNA"/>
</dbReference>
<dbReference type="PANTHER" id="PTHR32309:SF31">
    <property type="entry name" value="CAPSULAR EXOPOLYSACCHARIDE FAMILY"/>
    <property type="match status" value="1"/>
</dbReference>
<evidence type="ECO:0000256" key="1">
    <source>
        <dbReference type="SAM" id="Coils"/>
    </source>
</evidence>
<evidence type="ECO:0000313" key="3">
    <source>
        <dbReference type="EMBL" id="AJR07346.1"/>
    </source>
</evidence>
<feature type="coiled-coil region" evidence="1">
    <location>
        <begin position="245"/>
        <end position="300"/>
    </location>
</feature>
<keyword evidence="2" id="KW-0812">Transmembrane</keyword>
<dbReference type="OrthoDB" id="6210130at2"/>
<protein>
    <submittedName>
        <fullName evidence="3">Polysaccharide export protein</fullName>
    </submittedName>
</protein>